<sequence length="106" mass="11548">MDNKTLSIVSYITIIGWLISFIAGKEKAGSLLKYHLKQSLGLIIFSIILSVVLRILLSVTHLGILSILGFIPLVLMIIGAINAANEVEKPLPLIGKMVEDKFSFIG</sequence>
<feature type="transmembrane region" description="Helical" evidence="5">
    <location>
        <begin position="36"/>
        <end position="57"/>
    </location>
</feature>
<gene>
    <name evidence="6" type="ORF">BBH99_13340</name>
    <name evidence="7" type="ORF">SAMN05444407_11136</name>
</gene>
<evidence type="ECO:0000313" key="7">
    <source>
        <dbReference type="EMBL" id="SHM22167.1"/>
    </source>
</evidence>
<dbReference type="Proteomes" id="UP000093508">
    <property type="component" value="Unassembled WGS sequence"/>
</dbReference>
<dbReference type="OrthoDB" id="6400719at2"/>
<dbReference type="AlphaFoldDB" id="A0A1M7H289"/>
<name>A0A1M7H289_9FLAO</name>
<dbReference type="Pfam" id="PF09685">
    <property type="entry name" value="MamF_MmsF"/>
    <property type="match status" value="1"/>
</dbReference>
<dbReference type="Proteomes" id="UP000184069">
    <property type="component" value="Unassembled WGS sequence"/>
</dbReference>
<feature type="transmembrane region" description="Helical" evidence="5">
    <location>
        <begin position="63"/>
        <end position="84"/>
    </location>
</feature>
<evidence type="ECO:0000256" key="4">
    <source>
        <dbReference type="ARBA" id="ARBA00023136"/>
    </source>
</evidence>
<evidence type="ECO:0000313" key="8">
    <source>
        <dbReference type="Proteomes" id="UP000093508"/>
    </source>
</evidence>
<dbReference type="EMBL" id="MAYF01000339">
    <property type="protein sequence ID" value="OCA71895.1"/>
    <property type="molecule type" value="Genomic_DNA"/>
</dbReference>
<protein>
    <submittedName>
        <fullName evidence="6">Import component protein</fullName>
    </submittedName>
</protein>
<reference evidence="6 8" key="1">
    <citation type="submission" date="2016-07" db="EMBL/GenBank/DDBJ databases">
        <authorList>
            <person name="Jeong J.-J."/>
            <person name="Kim D.W."/>
            <person name="Sang M.K."/>
            <person name="Choi I.-G."/>
            <person name="Kim K.D."/>
        </authorList>
    </citation>
    <scope>NUCLEOTIDE SEQUENCE [LARGE SCALE GENOMIC DNA]</scope>
    <source>
        <strain evidence="6 8">C-26</strain>
    </source>
</reference>
<keyword evidence="8" id="KW-1185">Reference proteome</keyword>
<keyword evidence="3 5" id="KW-1133">Transmembrane helix</keyword>
<dbReference type="EMBL" id="FRBM01000011">
    <property type="protein sequence ID" value="SHM22167.1"/>
    <property type="molecule type" value="Genomic_DNA"/>
</dbReference>
<comment type="subcellular location">
    <subcellularLocation>
        <location evidence="1">Membrane</location>
        <topology evidence="1">Multi-pass membrane protein</topology>
    </subcellularLocation>
</comment>
<evidence type="ECO:0000256" key="2">
    <source>
        <dbReference type="ARBA" id="ARBA00022692"/>
    </source>
</evidence>
<accession>A0A1M7H289</accession>
<evidence type="ECO:0000256" key="5">
    <source>
        <dbReference type="SAM" id="Phobius"/>
    </source>
</evidence>
<dbReference type="RefSeq" id="WP_066699624.1">
    <property type="nucleotide sequence ID" value="NZ_FRBM01000011.1"/>
</dbReference>
<evidence type="ECO:0000256" key="1">
    <source>
        <dbReference type="ARBA" id="ARBA00004141"/>
    </source>
</evidence>
<keyword evidence="4 5" id="KW-0472">Membrane</keyword>
<keyword evidence="2 5" id="KW-0812">Transmembrane</keyword>
<evidence type="ECO:0000256" key="3">
    <source>
        <dbReference type="ARBA" id="ARBA00022989"/>
    </source>
</evidence>
<proteinExistence type="predicted"/>
<evidence type="ECO:0000313" key="9">
    <source>
        <dbReference type="Proteomes" id="UP000184069"/>
    </source>
</evidence>
<evidence type="ECO:0000313" key="6">
    <source>
        <dbReference type="EMBL" id="OCA71895.1"/>
    </source>
</evidence>
<dbReference type="STRING" id="1423959.SAMN05444407_11136"/>
<dbReference type="InterPro" id="IPR019109">
    <property type="entry name" value="MamF_MmsF"/>
</dbReference>
<organism evidence="7 9">
    <name type="scientific">Chryseobacterium contaminans</name>
    <dbReference type="NCBI Taxonomy" id="1423959"/>
    <lineage>
        <taxon>Bacteria</taxon>
        <taxon>Pseudomonadati</taxon>
        <taxon>Bacteroidota</taxon>
        <taxon>Flavobacteriia</taxon>
        <taxon>Flavobacteriales</taxon>
        <taxon>Weeksellaceae</taxon>
        <taxon>Chryseobacterium group</taxon>
        <taxon>Chryseobacterium</taxon>
    </lineage>
</organism>
<reference evidence="7 9" key="2">
    <citation type="submission" date="2016-11" db="EMBL/GenBank/DDBJ databases">
        <authorList>
            <person name="Jaros S."/>
            <person name="Januszkiewicz K."/>
            <person name="Wedrychowicz H."/>
        </authorList>
    </citation>
    <scope>NUCLEOTIDE SEQUENCE [LARGE SCALE GENOMIC DNA]</scope>
    <source>
        <strain evidence="7 9">DSM 27621</strain>
    </source>
</reference>
<feature type="transmembrane region" description="Helical" evidence="5">
    <location>
        <begin position="6"/>
        <end position="24"/>
    </location>
</feature>